<name>A0A2U9SIY0_9PROT</name>
<evidence type="ECO:0000313" key="3">
    <source>
        <dbReference type="EMBL" id="AWU97269.1"/>
    </source>
</evidence>
<dbReference type="KEGG" id="azm:DM194_23575"/>
<dbReference type="InterPro" id="IPR057326">
    <property type="entry name" value="KR_dom"/>
</dbReference>
<dbReference type="SUPFAM" id="SSF51735">
    <property type="entry name" value="NAD(P)-binding Rossmann-fold domains"/>
    <property type="match status" value="1"/>
</dbReference>
<evidence type="ECO:0000313" key="4">
    <source>
        <dbReference type="Proteomes" id="UP000249605"/>
    </source>
</evidence>
<dbReference type="EMBL" id="CP029833">
    <property type="protein sequence ID" value="AWU97269.1"/>
    <property type="molecule type" value="Genomic_DNA"/>
</dbReference>
<organism evidence="3 4">
    <name type="scientific">Azospirillum ramasamyi</name>
    <dbReference type="NCBI Taxonomy" id="682998"/>
    <lineage>
        <taxon>Bacteria</taxon>
        <taxon>Pseudomonadati</taxon>
        <taxon>Pseudomonadota</taxon>
        <taxon>Alphaproteobacteria</taxon>
        <taxon>Rhodospirillales</taxon>
        <taxon>Azospirillaceae</taxon>
        <taxon>Azospirillum</taxon>
    </lineage>
</organism>
<dbReference type="CDD" id="cd05233">
    <property type="entry name" value="SDR_c"/>
    <property type="match status" value="1"/>
</dbReference>
<dbReference type="OrthoDB" id="8419486at2"/>
<dbReference type="PRINTS" id="PR00081">
    <property type="entry name" value="GDHRDH"/>
</dbReference>
<dbReference type="InterPro" id="IPR036291">
    <property type="entry name" value="NAD(P)-bd_dom_sf"/>
</dbReference>
<dbReference type="Proteomes" id="UP000249605">
    <property type="component" value="Plasmid unnamed3"/>
</dbReference>
<reference evidence="3 4" key="1">
    <citation type="submission" date="2018-06" db="EMBL/GenBank/DDBJ databases">
        <title>Complete genome sequencing of Azospirillum sp. M2T2B2.</title>
        <authorList>
            <person name="Heo J."/>
            <person name="Kim S.-J."/>
            <person name="Kwon S.-W."/>
            <person name="Anandham R."/>
        </authorList>
    </citation>
    <scope>NUCLEOTIDE SEQUENCE [LARGE SCALE GENOMIC DNA]</scope>
    <source>
        <strain evidence="3 4">M2T2B2</strain>
        <plasmid evidence="3 4">unnamed3</plasmid>
    </source>
</reference>
<sequence>MTATEFADWPADLLAQEFRGKRVLVTGSSRGIGAAVAAAFAQLGARVAIHGRDAAAVEAAAAGMAAAGMAAGVIPLAGDFADKAEVRRVVESAVDRLGGLDVLINNAGTMLGRVALGDIDDDFLQKQFDLNAASAVIASRTALPALIASKGAIVNTGSISGRTGGSAGSSLYSAAKAFQASLARSLATELAPHGIRVNAVSPGTIDTDFHQRYSTPDKLMQTVARIPLKRLGTAQDCVGAYLFLASGRLAGYITGQVIEVNGGQFYN</sequence>
<evidence type="ECO:0000259" key="2">
    <source>
        <dbReference type="SMART" id="SM00822"/>
    </source>
</evidence>
<gene>
    <name evidence="3" type="ORF">DM194_23575</name>
</gene>
<dbReference type="Pfam" id="PF13561">
    <property type="entry name" value="adh_short_C2"/>
    <property type="match status" value="1"/>
</dbReference>
<dbReference type="SMART" id="SM00822">
    <property type="entry name" value="PKS_KR"/>
    <property type="match status" value="1"/>
</dbReference>
<accession>A0A2U9SIY0</accession>
<dbReference type="FunFam" id="3.40.50.720:FF:000084">
    <property type="entry name" value="Short-chain dehydrogenase reductase"/>
    <property type="match status" value="1"/>
</dbReference>
<evidence type="ECO:0000256" key="1">
    <source>
        <dbReference type="ARBA" id="ARBA00006484"/>
    </source>
</evidence>
<feature type="domain" description="Ketoreductase" evidence="2">
    <location>
        <begin position="21"/>
        <end position="203"/>
    </location>
</feature>
<proteinExistence type="inferred from homology"/>
<dbReference type="Gene3D" id="3.40.50.720">
    <property type="entry name" value="NAD(P)-binding Rossmann-like Domain"/>
    <property type="match status" value="1"/>
</dbReference>
<comment type="similarity">
    <text evidence="1">Belongs to the short-chain dehydrogenases/reductases (SDR) family.</text>
</comment>
<dbReference type="AlphaFoldDB" id="A0A2U9SIY0"/>
<dbReference type="PANTHER" id="PTHR42760">
    <property type="entry name" value="SHORT-CHAIN DEHYDROGENASES/REDUCTASES FAMILY MEMBER"/>
    <property type="match status" value="1"/>
</dbReference>
<dbReference type="InterPro" id="IPR002347">
    <property type="entry name" value="SDR_fam"/>
</dbReference>
<geneLocation type="plasmid" evidence="3 4">
    <name>unnamed3</name>
</geneLocation>
<dbReference type="PRINTS" id="PR00080">
    <property type="entry name" value="SDRFAMILY"/>
</dbReference>
<dbReference type="GO" id="GO:0016616">
    <property type="term" value="F:oxidoreductase activity, acting on the CH-OH group of donors, NAD or NADP as acceptor"/>
    <property type="evidence" value="ECO:0007669"/>
    <property type="project" value="TreeGrafter"/>
</dbReference>
<protein>
    <submittedName>
        <fullName evidence="3">Oxidoreductase</fullName>
    </submittedName>
</protein>
<keyword evidence="3" id="KW-0614">Plasmid</keyword>
<keyword evidence="4" id="KW-1185">Reference proteome</keyword>
<dbReference type="GO" id="GO:0030497">
    <property type="term" value="P:fatty acid elongation"/>
    <property type="evidence" value="ECO:0007669"/>
    <property type="project" value="TreeGrafter"/>
</dbReference>
<dbReference type="RefSeq" id="WP_111069994.1">
    <property type="nucleotide sequence ID" value="NZ_CP029833.1"/>
</dbReference>
<dbReference type="PANTHER" id="PTHR42760:SF40">
    <property type="entry name" value="3-OXOACYL-[ACYL-CARRIER-PROTEIN] REDUCTASE, CHLOROPLASTIC"/>
    <property type="match status" value="1"/>
</dbReference>